<dbReference type="SUPFAM" id="SSF50129">
    <property type="entry name" value="GroES-like"/>
    <property type="match status" value="1"/>
</dbReference>
<gene>
    <name evidence="2" type="ORF">FIBSPDRAFT_182013</name>
</gene>
<keyword evidence="3" id="KW-1185">Reference proteome</keyword>
<dbReference type="Pfam" id="PF08240">
    <property type="entry name" value="ADH_N"/>
    <property type="match status" value="1"/>
</dbReference>
<dbReference type="AlphaFoldDB" id="A0A167SIX0"/>
<name>A0A167SIX0_9AGAM</name>
<dbReference type="InterPro" id="IPR011032">
    <property type="entry name" value="GroES-like_sf"/>
</dbReference>
<dbReference type="GO" id="GO:0016651">
    <property type="term" value="F:oxidoreductase activity, acting on NAD(P)H"/>
    <property type="evidence" value="ECO:0007669"/>
    <property type="project" value="InterPro"/>
</dbReference>
<evidence type="ECO:0000313" key="2">
    <source>
        <dbReference type="EMBL" id="KZP01963.1"/>
    </source>
</evidence>
<protein>
    <submittedName>
        <fullName evidence="2">GroES-like protein</fullName>
    </submittedName>
</protein>
<accession>A0A167SIX0</accession>
<reference evidence="2 3" key="1">
    <citation type="journal article" date="2016" name="Mol. Biol. Evol.">
        <title>Comparative Genomics of Early-Diverging Mushroom-Forming Fungi Provides Insights into the Origins of Lignocellulose Decay Capabilities.</title>
        <authorList>
            <person name="Nagy L.G."/>
            <person name="Riley R."/>
            <person name="Tritt A."/>
            <person name="Adam C."/>
            <person name="Daum C."/>
            <person name="Floudas D."/>
            <person name="Sun H."/>
            <person name="Yadav J.S."/>
            <person name="Pangilinan J."/>
            <person name="Larsson K.H."/>
            <person name="Matsuura K."/>
            <person name="Barry K."/>
            <person name="Labutti K."/>
            <person name="Kuo R."/>
            <person name="Ohm R.A."/>
            <person name="Bhattacharya S.S."/>
            <person name="Shirouzu T."/>
            <person name="Yoshinaga Y."/>
            <person name="Martin F.M."/>
            <person name="Grigoriev I.V."/>
            <person name="Hibbett D.S."/>
        </authorList>
    </citation>
    <scope>NUCLEOTIDE SEQUENCE [LARGE SCALE GENOMIC DNA]</scope>
    <source>
        <strain evidence="2 3">CBS 109695</strain>
    </source>
</reference>
<evidence type="ECO:0000259" key="1">
    <source>
        <dbReference type="Pfam" id="PF08240"/>
    </source>
</evidence>
<dbReference type="PANTHER" id="PTHR45348">
    <property type="entry name" value="HYPOTHETICAL OXIDOREDUCTASE (EUROFUNG)"/>
    <property type="match status" value="1"/>
</dbReference>
<feature type="domain" description="Alcohol dehydrogenase-like N-terminal" evidence="1">
    <location>
        <begin position="29"/>
        <end position="87"/>
    </location>
</feature>
<dbReference type="Gene3D" id="3.90.180.10">
    <property type="entry name" value="Medium-chain alcohol dehydrogenases, catalytic domain"/>
    <property type="match status" value="1"/>
</dbReference>
<dbReference type="OrthoDB" id="3233595at2759"/>
<dbReference type="Proteomes" id="UP000076532">
    <property type="component" value="Unassembled WGS sequence"/>
</dbReference>
<dbReference type="InterPro" id="IPR047122">
    <property type="entry name" value="Trans-enoyl_RdTase-like"/>
</dbReference>
<sequence length="87" mass="9282">MSKPQQKALFLLEKFGDFAVRSTSIPTPGPGELLVKNGAVALNPVDWKIQKYGFAVETFPAIIGFDLAGTVEAVGEGVTAFQKGDRV</sequence>
<evidence type="ECO:0000313" key="3">
    <source>
        <dbReference type="Proteomes" id="UP000076532"/>
    </source>
</evidence>
<dbReference type="STRING" id="436010.A0A167SIX0"/>
<dbReference type="InterPro" id="IPR013154">
    <property type="entry name" value="ADH-like_N"/>
</dbReference>
<dbReference type="PANTHER" id="PTHR45348:SF2">
    <property type="entry name" value="ZINC-TYPE ALCOHOL DEHYDROGENASE-LIKE PROTEIN C2E1P3.01"/>
    <property type="match status" value="1"/>
</dbReference>
<organism evidence="2 3">
    <name type="scientific">Athelia psychrophila</name>
    <dbReference type="NCBI Taxonomy" id="1759441"/>
    <lineage>
        <taxon>Eukaryota</taxon>
        <taxon>Fungi</taxon>
        <taxon>Dikarya</taxon>
        <taxon>Basidiomycota</taxon>
        <taxon>Agaricomycotina</taxon>
        <taxon>Agaricomycetes</taxon>
        <taxon>Agaricomycetidae</taxon>
        <taxon>Atheliales</taxon>
        <taxon>Atheliaceae</taxon>
        <taxon>Athelia</taxon>
    </lineage>
</organism>
<proteinExistence type="predicted"/>
<dbReference type="EMBL" id="KV419285">
    <property type="protein sequence ID" value="KZP01963.1"/>
    <property type="molecule type" value="Genomic_DNA"/>
</dbReference>